<gene>
    <name evidence="5" type="ORF">IAB26_09765</name>
</gene>
<dbReference type="Proteomes" id="UP000886886">
    <property type="component" value="Unassembled WGS sequence"/>
</dbReference>
<evidence type="ECO:0000313" key="5">
    <source>
        <dbReference type="EMBL" id="HIQ96837.1"/>
    </source>
</evidence>
<evidence type="ECO:0000256" key="2">
    <source>
        <dbReference type="ARBA" id="ARBA00023054"/>
    </source>
</evidence>
<feature type="coiled-coil region" evidence="3">
    <location>
        <begin position="191"/>
        <end position="218"/>
    </location>
</feature>
<comment type="caution">
    <text evidence="5">The sequence shown here is derived from an EMBL/GenBank/DDBJ whole genome shotgun (WGS) entry which is preliminary data.</text>
</comment>
<dbReference type="GO" id="GO:0030313">
    <property type="term" value="C:cell envelope"/>
    <property type="evidence" value="ECO:0007669"/>
    <property type="project" value="UniProtKB-SubCell"/>
</dbReference>
<dbReference type="Gene3D" id="1.10.287.470">
    <property type="entry name" value="Helix hairpin bin"/>
    <property type="match status" value="1"/>
</dbReference>
<reference evidence="5" key="1">
    <citation type="submission" date="2020-10" db="EMBL/GenBank/DDBJ databases">
        <authorList>
            <person name="Gilroy R."/>
        </authorList>
    </citation>
    <scope>NUCLEOTIDE SEQUENCE</scope>
    <source>
        <strain evidence="5">ChiSjej3B21-11622</strain>
    </source>
</reference>
<feature type="compositionally biased region" description="Low complexity" evidence="4">
    <location>
        <begin position="374"/>
        <end position="387"/>
    </location>
</feature>
<accession>A0A9D0ZWF6</accession>
<dbReference type="SUPFAM" id="SSF111369">
    <property type="entry name" value="HlyD-like secretion proteins"/>
    <property type="match status" value="1"/>
</dbReference>
<feature type="compositionally biased region" description="Basic and acidic residues" evidence="4">
    <location>
        <begin position="311"/>
        <end position="324"/>
    </location>
</feature>
<feature type="compositionally biased region" description="Low complexity" evidence="4">
    <location>
        <begin position="325"/>
        <end position="341"/>
    </location>
</feature>
<dbReference type="PANTHER" id="PTHR32347">
    <property type="entry name" value="EFFLUX SYSTEM COMPONENT YKNX-RELATED"/>
    <property type="match status" value="1"/>
</dbReference>
<feature type="compositionally biased region" description="Basic and acidic residues" evidence="4">
    <location>
        <begin position="517"/>
        <end position="531"/>
    </location>
</feature>
<dbReference type="EMBL" id="DVFT01000144">
    <property type="protein sequence ID" value="HIQ96837.1"/>
    <property type="molecule type" value="Genomic_DNA"/>
</dbReference>
<proteinExistence type="predicted"/>
<feature type="compositionally biased region" description="Low complexity" evidence="4">
    <location>
        <begin position="488"/>
        <end position="504"/>
    </location>
</feature>
<evidence type="ECO:0000256" key="1">
    <source>
        <dbReference type="ARBA" id="ARBA00004196"/>
    </source>
</evidence>
<dbReference type="AlphaFoldDB" id="A0A9D0ZWF6"/>
<name>A0A9D0ZWF6_9FIRM</name>
<feature type="region of interest" description="Disordered" evidence="4">
    <location>
        <begin position="225"/>
        <end position="280"/>
    </location>
</feature>
<dbReference type="Gene3D" id="2.40.50.100">
    <property type="match status" value="1"/>
</dbReference>
<feature type="region of interest" description="Disordered" evidence="4">
    <location>
        <begin position="311"/>
        <end position="538"/>
    </location>
</feature>
<feature type="compositionally biased region" description="Low complexity" evidence="4">
    <location>
        <begin position="438"/>
        <end position="449"/>
    </location>
</feature>
<evidence type="ECO:0000256" key="4">
    <source>
        <dbReference type="SAM" id="MobiDB-lite"/>
    </source>
</evidence>
<evidence type="ECO:0000256" key="3">
    <source>
        <dbReference type="SAM" id="Coils"/>
    </source>
</evidence>
<feature type="coiled-coil region" evidence="3">
    <location>
        <begin position="92"/>
        <end position="126"/>
    </location>
</feature>
<evidence type="ECO:0000313" key="6">
    <source>
        <dbReference type="Proteomes" id="UP000886886"/>
    </source>
</evidence>
<organism evidence="5 6">
    <name type="scientific">Candidatus Limivivens merdigallinarum</name>
    <dbReference type="NCBI Taxonomy" id="2840859"/>
    <lineage>
        <taxon>Bacteria</taxon>
        <taxon>Bacillati</taxon>
        <taxon>Bacillota</taxon>
        <taxon>Clostridia</taxon>
        <taxon>Lachnospirales</taxon>
        <taxon>Lachnospiraceae</taxon>
        <taxon>Lachnospiraceae incertae sedis</taxon>
        <taxon>Candidatus Limivivens</taxon>
    </lineage>
</organism>
<feature type="compositionally biased region" description="Low complexity" evidence="4">
    <location>
        <begin position="225"/>
        <end position="236"/>
    </location>
</feature>
<feature type="compositionally biased region" description="Low complexity" evidence="4">
    <location>
        <begin position="464"/>
        <end position="474"/>
    </location>
</feature>
<reference evidence="5" key="2">
    <citation type="journal article" date="2021" name="PeerJ">
        <title>Extensive microbial diversity within the chicken gut microbiome revealed by metagenomics and culture.</title>
        <authorList>
            <person name="Gilroy R."/>
            <person name="Ravi A."/>
            <person name="Getino M."/>
            <person name="Pursley I."/>
            <person name="Horton D.L."/>
            <person name="Alikhan N.F."/>
            <person name="Baker D."/>
            <person name="Gharbi K."/>
            <person name="Hall N."/>
            <person name="Watson M."/>
            <person name="Adriaenssens E.M."/>
            <person name="Foster-Nyarko E."/>
            <person name="Jarju S."/>
            <person name="Secka A."/>
            <person name="Antonio M."/>
            <person name="Oren A."/>
            <person name="Chaudhuri R.R."/>
            <person name="La Ragione R."/>
            <person name="Hildebrand F."/>
            <person name="Pallen M.J."/>
        </authorList>
    </citation>
    <scope>NUCLEOTIDE SEQUENCE</scope>
    <source>
        <strain evidence="5">ChiSjej3B21-11622</strain>
    </source>
</reference>
<dbReference type="InterPro" id="IPR050465">
    <property type="entry name" value="UPF0194_transport"/>
</dbReference>
<dbReference type="PANTHER" id="PTHR32347:SF23">
    <property type="entry name" value="BLL5650 PROTEIN"/>
    <property type="match status" value="1"/>
</dbReference>
<feature type="compositionally biased region" description="Acidic residues" evidence="4">
    <location>
        <begin position="395"/>
        <end position="405"/>
    </location>
</feature>
<dbReference type="Gene3D" id="2.40.420.20">
    <property type="match status" value="1"/>
</dbReference>
<keyword evidence="2 3" id="KW-0175">Coiled coil</keyword>
<feature type="compositionally biased region" description="Polar residues" evidence="4">
    <location>
        <begin position="237"/>
        <end position="252"/>
    </location>
</feature>
<sequence>MRRKIIQLFGGFLCIMLVFTFLSRAADGTSVARVTTRRTMSGFVNHTISGSGRVEALRERAVSTEDGQIVKTIYVEEGQTVEKGDLLFDLDLDELQEQLLNARQELKKLKLQNQDTESQKAAQEQQDAFVLARAAQDYQETASGNADAVADAWAAYEAASKALSDYIKNGGDSDDSPTGEDTVESALLADVADKEAELRAAEDTLETLNIQIELAVQQARSQAESSRSLQNSSAASGVQTGLSLQSSWGESDTASRDTQEADAQPVSEGEGATVQPVSEGEESAIQIIDGGEEPTVQTIGEKDEPVIQIIDGKEAQPDSQEKNQSETQGTEQTEIQTEPQTLDSPVPESAEQELHQPGEEIPQETSSGAELAGTDSGETESSGSDLLMTAVSDNEITEMESDEAAQSESEAPKTESPATVLSETEPPKTEAPAPPASSSPSYESPAPETGGQGSDNPIVIDPGTSAPEDSSSSETPDEAESRIRESYSQQKEQAQKAVQEASQALDEANAALNTYEASKEQEAENGEDTRKQQLLANVQETKDAYDAAVAAEQQGNKAAARQVEDANTPKGSDSTAEINEITEQQQELAISKLEELEAAGGEVKAPVSGIVTKINIVTGERTPDGTAVMMAEDAAGTKLSFLVSKEQEKYVSKGDTVSILPSGSQNAITDYTVSSVEEDTEETDMIRVTVNLPKGALEIGTAAEAEITKQSENYTQTIPLQAVYEDMGRNYVLVVQETTGILGTEYQASRVDVTVLDKNDTIAALQDGSLSSDQMVIISADRVIQDGSRVRIEEGGEAA</sequence>
<comment type="subcellular location">
    <subcellularLocation>
        <location evidence="1">Cell envelope</location>
    </subcellularLocation>
</comment>
<protein>
    <submittedName>
        <fullName evidence="5">Biotin/lipoyl-binding protein</fullName>
    </submittedName>
</protein>
<feature type="region of interest" description="Disordered" evidence="4">
    <location>
        <begin position="552"/>
        <end position="576"/>
    </location>
</feature>